<dbReference type="PATRIC" id="fig|1247726.3.peg.752"/>
<dbReference type="Pfam" id="PF00534">
    <property type="entry name" value="Glycos_transf_1"/>
    <property type="match status" value="1"/>
</dbReference>
<dbReference type="CDD" id="cd03801">
    <property type="entry name" value="GT4_PimA-like"/>
    <property type="match status" value="1"/>
</dbReference>
<organism evidence="3 4">
    <name type="scientific">Advenella mimigardefordensis (strain DSM 17166 / LMG 22922 / DPN7)</name>
    <dbReference type="NCBI Taxonomy" id="1247726"/>
    <lineage>
        <taxon>Bacteria</taxon>
        <taxon>Pseudomonadati</taxon>
        <taxon>Pseudomonadota</taxon>
        <taxon>Betaproteobacteria</taxon>
        <taxon>Burkholderiales</taxon>
        <taxon>Alcaligenaceae</taxon>
    </lineage>
</organism>
<keyword evidence="1 3" id="KW-0808">Transferase</keyword>
<protein>
    <submittedName>
        <fullName evidence="3">Putative glycosyltransferase</fullName>
    </submittedName>
</protein>
<dbReference type="STRING" id="1247726.MIM_c06910"/>
<dbReference type="RefSeq" id="WP_025371398.1">
    <property type="nucleotide sequence ID" value="NZ_CP003915.1"/>
</dbReference>
<dbReference type="Gene3D" id="3.40.50.2000">
    <property type="entry name" value="Glycogen Phosphorylase B"/>
    <property type="match status" value="3"/>
</dbReference>
<dbReference type="KEGG" id="amim:MIM_c06910"/>
<dbReference type="InterPro" id="IPR001296">
    <property type="entry name" value="Glyco_trans_1"/>
</dbReference>
<name>W0PBE0_ADVMD</name>
<dbReference type="GO" id="GO:0009103">
    <property type="term" value="P:lipopolysaccharide biosynthetic process"/>
    <property type="evidence" value="ECO:0007669"/>
    <property type="project" value="TreeGrafter"/>
</dbReference>
<dbReference type="eggNOG" id="COG0438">
    <property type="taxonomic scope" value="Bacteria"/>
</dbReference>
<keyword evidence="4" id="KW-1185">Reference proteome</keyword>
<dbReference type="OrthoDB" id="433681at2"/>
<dbReference type="CDD" id="cd03809">
    <property type="entry name" value="GT4_MtfB-like"/>
    <property type="match status" value="1"/>
</dbReference>
<dbReference type="Pfam" id="PF20706">
    <property type="entry name" value="GT4-conflict"/>
    <property type="match status" value="1"/>
</dbReference>
<dbReference type="PANTHER" id="PTHR46401">
    <property type="entry name" value="GLYCOSYLTRANSFERASE WBBK-RELATED"/>
    <property type="match status" value="1"/>
</dbReference>
<dbReference type="Proteomes" id="UP000019095">
    <property type="component" value="Chromosome"/>
</dbReference>
<dbReference type="PANTHER" id="PTHR46401:SF2">
    <property type="entry name" value="GLYCOSYLTRANSFERASE WBBK-RELATED"/>
    <property type="match status" value="1"/>
</dbReference>
<proteinExistence type="predicted"/>
<evidence type="ECO:0000313" key="4">
    <source>
        <dbReference type="Proteomes" id="UP000019095"/>
    </source>
</evidence>
<reference evidence="3 4" key="1">
    <citation type="journal article" date="2014" name="Microbiology">
        <title>Unravelling the complete genome sequence of Advenella mimigardefordensis strain DPN7T and novel insights in the catabolism of the xenobiotic polythioester precursor 3,3'-dithiodipropionate.</title>
        <authorList>
            <person name="Wubbeler J.H."/>
            <person name="Hiessl S."/>
            <person name="Schuldes J."/>
            <person name="Thurmer A."/>
            <person name="Daniel R."/>
            <person name="Steinbuchel A."/>
        </authorList>
    </citation>
    <scope>NUCLEOTIDE SEQUENCE [LARGE SCALE GENOMIC DNA]</scope>
    <source>
        <strain evidence="4">DSM 17166 / LMG 22922 / DPN7</strain>
    </source>
</reference>
<dbReference type="HOGENOM" id="CLU_007278_0_0_4"/>
<evidence type="ECO:0000256" key="1">
    <source>
        <dbReference type="ARBA" id="ARBA00022679"/>
    </source>
</evidence>
<dbReference type="SUPFAM" id="SSF53756">
    <property type="entry name" value="UDP-Glycosyltransferase/glycogen phosphorylase"/>
    <property type="match status" value="3"/>
</dbReference>
<feature type="domain" description="Glycosyl transferase family 1" evidence="2">
    <location>
        <begin position="225"/>
        <end position="374"/>
    </location>
</feature>
<dbReference type="AlphaFoldDB" id="W0PBE0"/>
<dbReference type="EMBL" id="CP003915">
    <property type="protein sequence ID" value="AHG62792.1"/>
    <property type="molecule type" value="Genomic_DNA"/>
</dbReference>
<evidence type="ECO:0000259" key="2">
    <source>
        <dbReference type="Pfam" id="PF00534"/>
    </source>
</evidence>
<evidence type="ECO:0000313" key="3">
    <source>
        <dbReference type="EMBL" id="AHG62792.1"/>
    </source>
</evidence>
<gene>
    <name evidence="3" type="ORF">MIM_c06910</name>
</gene>
<dbReference type="GO" id="GO:0016757">
    <property type="term" value="F:glycosyltransferase activity"/>
    <property type="evidence" value="ECO:0007669"/>
    <property type="project" value="InterPro"/>
</dbReference>
<sequence length="1230" mass="137616">MRIVIDMQGLQTLSRLRGIGRYTLAFTRALIRNAQDDEVWLLLNKGLVDPAEPVYDEFADLLPPERLIEFRAPADITWEPPQSVWNRNAAELAREAFLRQLMPDVVLNTSLFEGATVSDAVTSVGKLPGHLRTAVVFYDLIPFLDQKKYLGADWVKEWYFDKLESVKRADLLLAISDSSRQEAIDHLHVEQDHIVNISSACSDIFKKQIYTDEERRQFNDKLGISDSFVLYNGAFDSRKNIENLIAAYARMPGELRDRYQLVLSGGCEPTYQQVLSALAERLNVSGRVVMTGRVTDDELVYLFNCCELTVSPSLHEGFGLPALEAMACGAPSIGSNVTSIPEVIGLQDALFDPLDPDSIADKMVKILTDQHFRQLLTDHHAVQVKKFSWDQVAQTALQALRKMAPGDSAIRKNWNAYMAEIRSIRTELIDKLSDTDSKTSQPTEHDLRVLAACIAENEATAERINAAQVLPEKLTWRLGGPFDSSYSLAIVNRHLALALGRQGHHVALHSTEGPGDFPANKAFLDANPELARMHAYNEEADDDKINVSSRNLYPPRVNDMQGRLNLLHLYAWEESGYPVDWIEDFNSYLQGMVVVSTHVKKILIDHGLHVPVVVSGNGTDHWASLEAAPRFAVKGKGFRFLHVSSCFPRKGVEELLSAYGQAFTRHDDVTLIIKTFPNPHNLVHEWLATERQNRPDYPDVSILEQDITEAELKSLYTQCHALVAPSRAEGFGLPMAEAMLSGLPVITTGWSGQTDFCNDDTAWLVDFDFERAQSHLELFDSVWARPRVDDLARQMKVVFDMPEADRSKKVSAGKTLLQERYKWSDVAAMHVKAARSWAGRTETETPRIGWMSTWNTRCGIATYSAHLIEQMPEVFTVFAAHTNELIGSDAANIKRSWMNDDSEDLKKLESEILESGIQTLVIQFNFGFFHFEHLNRFISNLTDAGVQVVITLHSTQNPPGKADKDLRLLLDALKRCVRILVHAPGDLNRLKALGLIDNVTLFPHGVKGGYALARAQTTNQVNKPFIISSYGFFLPHKGLIELIKATAQLIRQGRNVRLKMINAEYPVADSTNLIAQAQQVARKLGIEDAVVFNTAFLPDEVSLNELSESDLIVYPYQETGESASGAVRYGLAIGVPVAVTPLSIFDDVGQAVFRLPGTQIQDIANGISALMDQIQENAAPVKKVQEEADRWRREHSYDRLSQRLFNMIKALQNDARTGSDDMPTARPADE</sequence>
<accession>W0PBE0</accession>